<feature type="transmembrane region" description="Helical" evidence="2">
    <location>
        <begin position="74"/>
        <end position="91"/>
    </location>
</feature>
<evidence type="ECO:0000259" key="3">
    <source>
        <dbReference type="SMART" id="SM00331"/>
    </source>
</evidence>
<protein>
    <recommendedName>
        <fullName evidence="3">PPM-type phosphatase domain-containing protein</fullName>
    </recommendedName>
</protein>
<dbReference type="SMART" id="SM00331">
    <property type="entry name" value="PP2C_SIG"/>
    <property type="match status" value="1"/>
</dbReference>
<feature type="transmembrane region" description="Helical" evidence="2">
    <location>
        <begin position="97"/>
        <end position="113"/>
    </location>
</feature>
<evidence type="ECO:0000256" key="1">
    <source>
        <dbReference type="ARBA" id="ARBA00022801"/>
    </source>
</evidence>
<keyword evidence="2" id="KW-1133">Transmembrane helix</keyword>
<dbReference type="PANTHER" id="PTHR43156:SF2">
    <property type="entry name" value="STAGE II SPORULATION PROTEIN E"/>
    <property type="match status" value="1"/>
</dbReference>
<feature type="transmembrane region" description="Helical" evidence="2">
    <location>
        <begin position="147"/>
        <end position="165"/>
    </location>
</feature>
<accession>A0ABQ0UP17</accession>
<feature type="transmembrane region" description="Helical" evidence="2">
    <location>
        <begin position="118"/>
        <end position="135"/>
    </location>
</feature>
<keyword evidence="2" id="KW-0812">Transmembrane</keyword>
<evidence type="ECO:0000256" key="2">
    <source>
        <dbReference type="SAM" id="Phobius"/>
    </source>
</evidence>
<dbReference type="Pfam" id="PF07228">
    <property type="entry name" value="SpoIIE"/>
    <property type="match status" value="1"/>
</dbReference>
<sequence>MSRALEALETDSGPRLKQTFVALLITLAALLSAFTPWLIVSDAVAMWSGVAVALAALVLASLMARRPALLRWELAIPAADFVAVGLLRYGTGDSRSVFLPIVILTVVWIAAWPGRRNIVFPLLGTCVTLLMPYLFDPTGPGPSELVRLAFVLMVYATLAVAVNELSRQADLRLDRSRARRRAAQGELDRAALVQQSLLPPDASTLPTSFRVFGACVPARTVGGDFFDWYPAGGGMALTLGDVMGKGVGAGMIAAAVRSVIRSAVDEPDPATALRRSAVGIATSDSSSETQFTTCFHARIDHDGVIHWVDAGHGLALLRRANGTVERLRSPNLPIGIGTDWTTFRTTAAAGDTLVVVSDGVLDLYDDELEALNLFEALLVRTPDAAAIVTAVADLASEEERPDDVTVVAATFTPAPVPVQPVG</sequence>
<dbReference type="InterPro" id="IPR052016">
    <property type="entry name" value="Bact_Sigma-Reg"/>
</dbReference>
<keyword evidence="2" id="KW-0472">Membrane</keyword>
<dbReference type="InterPro" id="IPR001932">
    <property type="entry name" value="PPM-type_phosphatase-like_dom"/>
</dbReference>
<reference evidence="4 5" key="1">
    <citation type="submission" date="2019-07" db="EMBL/GenBank/DDBJ databases">
        <title>Whole genome shotgun sequence of Frigoribacterium faeni NBRC 103066.</title>
        <authorList>
            <person name="Hosoyama A."/>
            <person name="Uohara A."/>
            <person name="Ohji S."/>
            <person name="Ichikawa N."/>
        </authorList>
    </citation>
    <scope>NUCLEOTIDE SEQUENCE [LARGE SCALE GENOMIC DNA]</scope>
    <source>
        <strain evidence="4 5">NBRC 103066</strain>
    </source>
</reference>
<dbReference type="SUPFAM" id="SSF81606">
    <property type="entry name" value="PP2C-like"/>
    <property type="match status" value="1"/>
</dbReference>
<feature type="transmembrane region" description="Helical" evidence="2">
    <location>
        <begin position="20"/>
        <end position="39"/>
    </location>
</feature>
<keyword evidence="1" id="KW-0378">Hydrolase</keyword>
<proteinExistence type="predicted"/>
<evidence type="ECO:0000313" key="5">
    <source>
        <dbReference type="Proteomes" id="UP000321154"/>
    </source>
</evidence>
<feature type="domain" description="PPM-type phosphatase" evidence="3">
    <location>
        <begin position="206"/>
        <end position="411"/>
    </location>
</feature>
<gene>
    <name evidence="4" type="ORF">FFA01_15340</name>
</gene>
<evidence type="ECO:0000313" key="4">
    <source>
        <dbReference type="EMBL" id="GEK83225.1"/>
    </source>
</evidence>
<dbReference type="Gene3D" id="3.60.40.10">
    <property type="entry name" value="PPM-type phosphatase domain"/>
    <property type="match status" value="1"/>
</dbReference>
<dbReference type="EMBL" id="BJUV01000013">
    <property type="protein sequence ID" value="GEK83225.1"/>
    <property type="molecule type" value="Genomic_DNA"/>
</dbReference>
<comment type="caution">
    <text evidence="4">The sequence shown here is derived from an EMBL/GenBank/DDBJ whole genome shotgun (WGS) entry which is preliminary data.</text>
</comment>
<dbReference type="PANTHER" id="PTHR43156">
    <property type="entry name" value="STAGE II SPORULATION PROTEIN E-RELATED"/>
    <property type="match status" value="1"/>
</dbReference>
<dbReference type="InterPro" id="IPR036457">
    <property type="entry name" value="PPM-type-like_dom_sf"/>
</dbReference>
<organism evidence="4 5">
    <name type="scientific">Frigoribacterium faeni</name>
    <dbReference type="NCBI Taxonomy" id="145483"/>
    <lineage>
        <taxon>Bacteria</taxon>
        <taxon>Bacillati</taxon>
        <taxon>Actinomycetota</taxon>
        <taxon>Actinomycetes</taxon>
        <taxon>Micrococcales</taxon>
        <taxon>Microbacteriaceae</taxon>
        <taxon>Frigoribacterium</taxon>
    </lineage>
</organism>
<dbReference type="Proteomes" id="UP000321154">
    <property type="component" value="Unassembled WGS sequence"/>
</dbReference>
<feature type="transmembrane region" description="Helical" evidence="2">
    <location>
        <begin position="45"/>
        <end position="62"/>
    </location>
</feature>
<name>A0ABQ0UP17_9MICO</name>
<keyword evidence="5" id="KW-1185">Reference proteome</keyword>